<feature type="transmembrane region" description="Helical" evidence="7">
    <location>
        <begin position="14"/>
        <end position="32"/>
    </location>
</feature>
<evidence type="ECO:0000313" key="10">
    <source>
        <dbReference type="Proteomes" id="UP000677804"/>
    </source>
</evidence>
<evidence type="ECO:0000256" key="6">
    <source>
        <dbReference type="ARBA" id="ARBA00023136"/>
    </source>
</evidence>
<feature type="transmembrane region" description="Helical" evidence="7">
    <location>
        <begin position="71"/>
        <end position="92"/>
    </location>
</feature>
<keyword evidence="6 7" id="KW-0472">Membrane</keyword>
<evidence type="ECO:0000256" key="8">
    <source>
        <dbReference type="SAM" id="MobiDB-lite"/>
    </source>
</evidence>
<evidence type="ECO:0000256" key="5">
    <source>
        <dbReference type="ARBA" id="ARBA00023010"/>
    </source>
</evidence>
<reference evidence="9 10" key="1">
    <citation type="submission" date="2021-05" db="EMBL/GenBank/DDBJ databases">
        <title>Novel species in genus Cellulomonas.</title>
        <authorList>
            <person name="Zhang G."/>
        </authorList>
    </citation>
    <scope>NUCLEOTIDE SEQUENCE [LARGE SCALE GENOMIC DNA]</scope>
    <source>
        <strain evidence="10">zg-ZUI222</strain>
    </source>
</reference>
<dbReference type="PANTHER" id="PTHR30371:SF0">
    <property type="entry name" value="SEC-INDEPENDENT PROTEIN TRANSLOCASE PROTEIN TATC, CHLOROPLASTIC-RELATED"/>
    <property type="match status" value="1"/>
</dbReference>
<proteinExistence type="inferred from homology"/>
<evidence type="ECO:0000313" key="9">
    <source>
        <dbReference type="EMBL" id="QVI60799.1"/>
    </source>
</evidence>
<keyword evidence="10" id="KW-1185">Reference proteome</keyword>
<sequence length="280" mass="30560">MPLREHLRELRRRIVLIVLGLVVGAVGGWFLYEPVFHLLQQPILDAADARDDRVSLNFQGVATAFDVQVKVSLFLAVLFTAPWWMYQLWAFITPGLTSKERRYAVGFIAVGVPLFFAGAGLAWWALPNAVRLFTAFAPAETTNWVDAQLYLSFVMRIVLAFGLGFLLPVVMVALTFAGLVRARTWAAGWRWAIVLAFVFAAIATPTPDAVSMLVVAVPICLLFLGALGVCLLHDRRLDRALVAQGLPRLDGTVPDETTPDDATRDATGPGARTDATPGTA</sequence>
<feature type="transmembrane region" description="Helical" evidence="7">
    <location>
        <begin position="104"/>
        <end position="126"/>
    </location>
</feature>
<dbReference type="HAMAP" id="MF_00902">
    <property type="entry name" value="TatC"/>
    <property type="match status" value="1"/>
</dbReference>
<gene>
    <name evidence="7 9" type="primary">tatC</name>
    <name evidence="9" type="ORF">KG103_09500</name>
</gene>
<feature type="transmembrane region" description="Helical" evidence="7">
    <location>
        <begin position="153"/>
        <end position="180"/>
    </location>
</feature>
<name>A0ABX8D011_9CELL</name>
<protein>
    <recommendedName>
        <fullName evidence="7">Sec-independent protein translocase protein TatC</fullName>
    </recommendedName>
</protein>
<keyword evidence="7" id="KW-1003">Cell membrane</keyword>
<feature type="transmembrane region" description="Helical" evidence="7">
    <location>
        <begin position="187"/>
        <end position="204"/>
    </location>
</feature>
<keyword evidence="7" id="KW-0813">Transport</keyword>
<evidence type="ECO:0000256" key="7">
    <source>
        <dbReference type="HAMAP-Rule" id="MF_00902"/>
    </source>
</evidence>
<accession>A0ABX8D011</accession>
<dbReference type="InterPro" id="IPR002033">
    <property type="entry name" value="TatC"/>
</dbReference>
<dbReference type="PANTHER" id="PTHR30371">
    <property type="entry name" value="SEC-INDEPENDENT PROTEIN TRANSLOCASE PROTEIN TATC"/>
    <property type="match status" value="1"/>
</dbReference>
<keyword evidence="5 7" id="KW-0811">Translocation</keyword>
<comment type="subcellular location">
    <subcellularLocation>
        <location evidence="7">Cell membrane</location>
        <topology evidence="7">Multi-pass membrane protein</topology>
    </subcellularLocation>
    <subcellularLocation>
        <location evidence="1">Membrane</location>
        <topology evidence="1">Multi-pass membrane protein</topology>
    </subcellularLocation>
</comment>
<comment type="similarity">
    <text evidence="7">Belongs to the TatC family.</text>
</comment>
<feature type="transmembrane region" description="Helical" evidence="7">
    <location>
        <begin position="210"/>
        <end position="232"/>
    </location>
</feature>
<keyword evidence="4 7" id="KW-1133">Transmembrane helix</keyword>
<dbReference type="EMBL" id="CP074405">
    <property type="protein sequence ID" value="QVI60799.1"/>
    <property type="molecule type" value="Genomic_DNA"/>
</dbReference>
<keyword evidence="3 7" id="KW-0653">Protein transport</keyword>
<evidence type="ECO:0000256" key="1">
    <source>
        <dbReference type="ARBA" id="ARBA00004141"/>
    </source>
</evidence>
<evidence type="ECO:0000256" key="4">
    <source>
        <dbReference type="ARBA" id="ARBA00022989"/>
    </source>
</evidence>
<dbReference type="RefSeq" id="WP_207342251.1">
    <property type="nucleotide sequence ID" value="NZ_CP074405.1"/>
</dbReference>
<evidence type="ECO:0000256" key="3">
    <source>
        <dbReference type="ARBA" id="ARBA00022927"/>
    </source>
</evidence>
<dbReference type="PRINTS" id="PR01840">
    <property type="entry name" value="TATCFAMILY"/>
</dbReference>
<organism evidence="9 10">
    <name type="scientific">Cellulomonas wangleii</name>
    <dbReference type="NCBI Taxonomy" id="2816956"/>
    <lineage>
        <taxon>Bacteria</taxon>
        <taxon>Bacillati</taxon>
        <taxon>Actinomycetota</taxon>
        <taxon>Actinomycetes</taxon>
        <taxon>Micrococcales</taxon>
        <taxon>Cellulomonadaceae</taxon>
        <taxon>Cellulomonas</taxon>
    </lineage>
</organism>
<comment type="subunit">
    <text evidence="7">The Tat system comprises two distinct complexes: a TatABC complex, containing multiple copies of TatA, TatB and TatC subunits, and a separate TatA complex, containing only TatA subunits. Substrates initially bind to the TatABC complex, which probably triggers association of the separate TatA complex to form the active translocon.</text>
</comment>
<dbReference type="NCBIfam" id="TIGR00945">
    <property type="entry name" value="tatC"/>
    <property type="match status" value="1"/>
</dbReference>
<dbReference type="Proteomes" id="UP000677804">
    <property type="component" value="Chromosome"/>
</dbReference>
<dbReference type="Pfam" id="PF00902">
    <property type="entry name" value="TatC"/>
    <property type="match status" value="1"/>
</dbReference>
<keyword evidence="2 7" id="KW-0812">Transmembrane</keyword>
<evidence type="ECO:0000256" key="2">
    <source>
        <dbReference type="ARBA" id="ARBA00022692"/>
    </source>
</evidence>
<comment type="function">
    <text evidence="7">Part of the twin-arginine translocation (Tat) system that transports large folded proteins containing a characteristic twin-arginine motif in their signal peptide across membranes. Together with TatB, TatC is part of a receptor directly interacting with Tat signal peptides.</text>
</comment>
<feature type="region of interest" description="Disordered" evidence="8">
    <location>
        <begin position="251"/>
        <end position="280"/>
    </location>
</feature>